<feature type="region of interest" description="Disordered" evidence="2">
    <location>
        <begin position="1"/>
        <end position="20"/>
    </location>
</feature>
<evidence type="ECO:0000313" key="6">
    <source>
        <dbReference type="Proteomes" id="UP000278006"/>
    </source>
</evidence>
<dbReference type="AlphaFoldDB" id="A0A3M6R0P1"/>
<keyword evidence="1" id="KW-0175">Coiled coil</keyword>
<sequence>MTDNRPSPEPAPAPRPDTRSSLGLPLIAPVRHLHIKSMLLMLVTLLLTLGAFGYLLYARGVFEEKQTLILTAEDSEGIAIGMDLTFSGFPIGSVRQIELTDTGGVRIIIDVPEKNAHRLRESSIFTMVRNVLGSTSLKAYTGVWDDPPLPDMAERPVLYGDASAEIPQLMASARTLLSNLAGLTASDSDLASSLAHLNQLSAALGGSGAEGGALQMLLGNGTEAQQLQSALQQANTLLQRLNRIAGRADEQVFGQSGLMRDAHAATRQLDALLAETRTSLRQLDAILGDAKTISGNVSNASEDLDELRAEIERNLRRIDSMMAHLQDLWPLRQNHRIELP</sequence>
<protein>
    <submittedName>
        <fullName evidence="5">MCE family protein</fullName>
    </submittedName>
</protein>
<evidence type="ECO:0000259" key="4">
    <source>
        <dbReference type="Pfam" id="PF02470"/>
    </source>
</evidence>
<keyword evidence="3" id="KW-1133">Transmembrane helix</keyword>
<dbReference type="RefSeq" id="WP_122226949.1">
    <property type="nucleotide sequence ID" value="NZ_RDQO01000001.1"/>
</dbReference>
<dbReference type="EMBL" id="RDQO01000001">
    <property type="protein sequence ID" value="RMX08775.1"/>
    <property type="molecule type" value="Genomic_DNA"/>
</dbReference>
<organism evidence="5 6">
    <name type="scientific">Corticibacter populi</name>
    <dbReference type="NCBI Taxonomy" id="1550736"/>
    <lineage>
        <taxon>Bacteria</taxon>
        <taxon>Pseudomonadati</taxon>
        <taxon>Pseudomonadota</taxon>
        <taxon>Betaproteobacteria</taxon>
        <taxon>Burkholderiales</taxon>
        <taxon>Comamonadaceae</taxon>
        <taxon>Corticibacter</taxon>
    </lineage>
</organism>
<feature type="coiled-coil region" evidence="1">
    <location>
        <begin position="224"/>
        <end position="251"/>
    </location>
</feature>
<reference evidence="5 6" key="1">
    <citation type="submission" date="2018-10" db="EMBL/GenBank/DDBJ databases">
        <title>Draft genome of Cortibacter populi DSM10536.</title>
        <authorList>
            <person name="Bernier A.-M."/>
            <person name="Bernard K."/>
        </authorList>
    </citation>
    <scope>NUCLEOTIDE SEQUENCE [LARGE SCALE GENOMIC DNA]</scope>
    <source>
        <strain evidence="5 6">DSM 105136</strain>
    </source>
</reference>
<comment type="caution">
    <text evidence="5">The sequence shown here is derived from an EMBL/GenBank/DDBJ whole genome shotgun (WGS) entry which is preliminary data.</text>
</comment>
<accession>A0A3M6R0P1</accession>
<feature type="coiled-coil region" evidence="1">
    <location>
        <begin position="290"/>
        <end position="324"/>
    </location>
</feature>
<dbReference type="Pfam" id="PF02470">
    <property type="entry name" value="MlaD"/>
    <property type="match status" value="1"/>
</dbReference>
<name>A0A3M6R0P1_9BURK</name>
<feature type="domain" description="Mce/MlaD" evidence="4">
    <location>
        <begin position="65"/>
        <end position="128"/>
    </location>
</feature>
<dbReference type="InterPro" id="IPR003399">
    <property type="entry name" value="Mce/MlaD"/>
</dbReference>
<evidence type="ECO:0000256" key="3">
    <source>
        <dbReference type="SAM" id="Phobius"/>
    </source>
</evidence>
<gene>
    <name evidence="5" type="ORF">D8I35_06965</name>
</gene>
<dbReference type="PANTHER" id="PTHR33371:SF4">
    <property type="entry name" value="INTERMEMBRANE PHOSPHOLIPID TRANSPORT SYSTEM BINDING PROTEIN MLAD"/>
    <property type="match status" value="1"/>
</dbReference>
<dbReference type="OrthoDB" id="8770832at2"/>
<evidence type="ECO:0000256" key="2">
    <source>
        <dbReference type="SAM" id="MobiDB-lite"/>
    </source>
</evidence>
<keyword evidence="3" id="KW-0812">Transmembrane</keyword>
<dbReference type="InterPro" id="IPR052336">
    <property type="entry name" value="MlaD_Phospholipid_Transporter"/>
</dbReference>
<evidence type="ECO:0000313" key="5">
    <source>
        <dbReference type="EMBL" id="RMX08775.1"/>
    </source>
</evidence>
<dbReference type="Proteomes" id="UP000278006">
    <property type="component" value="Unassembled WGS sequence"/>
</dbReference>
<dbReference type="PANTHER" id="PTHR33371">
    <property type="entry name" value="INTERMEMBRANE PHOSPHOLIPID TRANSPORT SYSTEM BINDING PROTEIN MLAD-RELATED"/>
    <property type="match status" value="1"/>
</dbReference>
<keyword evidence="6" id="KW-1185">Reference proteome</keyword>
<proteinExistence type="predicted"/>
<feature type="transmembrane region" description="Helical" evidence="3">
    <location>
        <begin position="39"/>
        <end position="57"/>
    </location>
</feature>
<evidence type="ECO:0000256" key="1">
    <source>
        <dbReference type="SAM" id="Coils"/>
    </source>
</evidence>
<keyword evidence="3" id="KW-0472">Membrane</keyword>